<comment type="caution">
    <text evidence="2">The sequence shown here is derived from an EMBL/GenBank/DDBJ whole genome shotgun (WGS) entry which is preliminary data.</text>
</comment>
<gene>
    <name evidence="2" type="ORF">Scep_000322</name>
</gene>
<dbReference type="Proteomes" id="UP001419268">
    <property type="component" value="Unassembled WGS sequence"/>
</dbReference>
<reference evidence="2 3" key="1">
    <citation type="submission" date="2024-01" db="EMBL/GenBank/DDBJ databases">
        <title>Genome assemblies of Stephania.</title>
        <authorList>
            <person name="Yang L."/>
        </authorList>
    </citation>
    <scope>NUCLEOTIDE SEQUENCE [LARGE SCALE GENOMIC DNA]</scope>
    <source>
        <strain evidence="2">JXDWG</strain>
        <tissue evidence="2">Leaf</tissue>
    </source>
</reference>
<dbReference type="AlphaFoldDB" id="A0AAP0Q6K1"/>
<evidence type="ECO:0000256" key="1">
    <source>
        <dbReference type="SAM" id="MobiDB-lite"/>
    </source>
</evidence>
<dbReference type="EMBL" id="JBBNAG010000001">
    <property type="protein sequence ID" value="KAK9165131.1"/>
    <property type="molecule type" value="Genomic_DNA"/>
</dbReference>
<accession>A0AAP0Q6K1</accession>
<name>A0AAP0Q6K1_9MAGN</name>
<feature type="compositionally biased region" description="Basic and acidic residues" evidence="1">
    <location>
        <begin position="40"/>
        <end position="58"/>
    </location>
</feature>
<keyword evidence="3" id="KW-1185">Reference proteome</keyword>
<proteinExistence type="predicted"/>
<sequence>MTASSSRPKEAAKFGHPLSRPDLAERGGQIWPSSLPARSGQERRSGRKRGAGEADRKSGWSVVVDDDDGSVGGRWLALAATGHAAAMVGDGK</sequence>
<feature type="region of interest" description="Disordered" evidence="1">
    <location>
        <begin position="1"/>
        <end position="65"/>
    </location>
</feature>
<protein>
    <submittedName>
        <fullName evidence="2">Uncharacterized protein</fullName>
    </submittedName>
</protein>
<organism evidence="2 3">
    <name type="scientific">Stephania cephalantha</name>
    <dbReference type="NCBI Taxonomy" id="152367"/>
    <lineage>
        <taxon>Eukaryota</taxon>
        <taxon>Viridiplantae</taxon>
        <taxon>Streptophyta</taxon>
        <taxon>Embryophyta</taxon>
        <taxon>Tracheophyta</taxon>
        <taxon>Spermatophyta</taxon>
        <taxon>Magnoliopsida</taxon>
        <taxon>Ranunculales</taxon>
        <taxon>Menispermaceae</taxon>
        <taxon>Menispermoideae</taxon>
        <taxon>Cissampelideae</taxon>
        <taxon>Stephania</taxon>
    </lineage>
</organism>
<evidence type="ECO:0000313" key="3">
    <source>
        <dbReference type="Proteomes" id="UP001419268"/>
    </source>
</evidence>
<evidence type="ECO:0000313" key="2">
    <source>
        <dbReference type="EMBL" id="KAK9165131.1"/>
    </source>
</evidence>